<name>A0A1C4GKQ6_BACTU</name>
<organism evidence="1 2">
    <name type="scientific">Bacillus thuringiensis</name>
    <dbReference type="NCBI Taxonomy" id="1428"/>
    <lineage>
        <taxon>Bacteria</taxon>
        <taxon>Bacillati</taxon>
        <taxon>Bacillota</taxon>
        <taxon>Bacilli</taxon>
        <taxon>Bacillales</taxon>
        <taxon>Bacillaceae</taxon>
        <taxon>Bacillus</taxon>
        <taxon>Bacillus cereus group</taxon>
    </lineage>
</organism>
<proteinExistence type="predicted"/>
<sequence>MDVELLISK</sequence>
<accession>A0A1C4GKQ6</accession>
<gene>
    <name evidence="1" type="ORF">BTT61001_06112</name>
</gene>
<evidence type="ECO:0000313" key="1">
    <source>
        <dbReference type="EMBL" id="SCC68790.1"/>
    </source>
</evidence>
<evidence type="ECO:0000313" key="2">
    <source>
        <dbReference type="Proteomes" id="UP000195991"/>
    </source>
</evidence>
<protein>
    <submittedName>
        <fullName evidence="1">Uncharacterized protein</fullName>
    </submittedName>
</protein>
<dbReference type="EMBL" id="FMBI01000056">
    <property type="protein sequence ID" value="SCC68790.1"/>
    <property type="molecule type" value="Genomic_DNA"/>
</dbReference>
<reference evidence="1 2" key="1">
    <citation type="submission" date="2016-08" db="EMBL/GenBank/DDBJ databases">
        <authorList>
            <person name="Seilhamer J.J."/>
        </authorList>
    </citation>
    <scope>NUCLEOTIDE SEQUENCE [LARGE SCALE GENOMIC DNA]</scope>
    <source>
        <strain evidence="1 2">IEBC_T61001</strain>
    </source>
</reference>
<dbReference type="Proteomes" id="UP000195991">
    <property type="component" value="Unassembled WGS sequence"/>
</dbReference>